<dbReference type="InterPro" id="IPR036770">
    <property type="entry name" value="Ankyrin_rpt-contain_sf"/>
</dbReference>
<feature type="repeat" description="ANK" evidence="3">
    <location>
        <begin position="1036"/>
        <end position="1069"/>
    </location>
</feature>
<reference evidence="5 6" key="1">
    <citation type="journal article" date="2023" name="bioRxiv">
        <title>An intranuclear bacterial parasite of deep-sea mussels expresses apoptosis inhibitors acquired from its host.</title>
        <authorList>
            <person name="Gonzalez Porras M.A."/>
            <person name="Assie A."/>
            <person name="Tietjen M."/>
            <person name="Violette M."/>
            <person name="Kleiner M."/>
            <person name="Gruber-Vodicka H."/>
            <person name="Dubilier N."/>
            <person name="Leisch N."/>
        </authorList>
    </citation>
    <scope>NUCLEOTIDE SEQUENCE [LARGE SCALE GENOMIC DNA]</scope>
    <source>
        <strain evidence="5">IAP13</strain>
    </source>
</reference>
<evidence type="ECO:0000256" key="4">
    <source>
        <dbReference type="SAM" id="MobiDB-lite"/>
    </source>
</evidence>
<dbReference type="Pfam" id="PF12796">
    <property type="entry name" value="Ank_2"/>
    <property type="match status" value="2"/>
</dbReference>
<evidence type="ECO:0000256" key="1">
    <source>
        <dbReference type="ARBA" id="ARBA00022737"/>
    </source>
</evidence>
<dbReference type="EMBL" id="JASXSV010000006">
    <property type="protein sequence ID" value="MDP0588655.1"/>
    <property type="molecule type" value="Genomic_DNA"/>
</dbReference>
<dbReference type="PROSITE" id="PS50088">
    <property type="entry name" value="ANK_REPEAT"/>
    <property type="match status" value="7"/>
</dbReference>
<dbReference type="PANTHER" id="PTHR24141:SF1">
    <property type="entry name" value="2-5A-DEPENDENT RIBONUCLEASE"/>
    <property type="match status" value="1"/>
</dbReference>
<feature type="repeat" description="ANK" evidence="3">
    <location>
        <begin position="866"/>
        <end position="899"/>
    </location>
</feature>
<evidence type="ECO:0000256" key="2">
    <source>
        <dbReference type="ARBA" id="ARBA00023043"/>
    </source>
</evidence>
<feature type="repeat" description="ANK" evidence="3">
    <location>
        <begin position="764"/>
        <end position="797"/>
    </location>
</feature>
<feature type="repeat" description="ANK" evidence="3">
    <location>
        <begin position="730"/>
        <end position="763"/>
    </location>
</feature>
<evidence type="ECO:0000313" key="6">
    <source>
        <dbReference type="Proteomes" id="UP001178148"/>
    </source>
</evidence>
<keyword evidence="1" id="KW-0677">Repeat</keyword>
<feature type="repeat" description="ANK" evidence="3">
    <location>
        <begin position="798"/>
        <end position="831"/>
    </location>
</feature>
<dbReference type="Proteomes" id="UP001178148">
    <property type="component" value="Unassembled WGS sequence"/>
</dbReference>
<evidence type="ECO:0000313" key="5">
    <source>
        <dbReference type="EMBL" id="MDP0588655.1"/>
    </source>
</evidence>
<keyword evidence="2 3" id="KW-0040">ANK repeat</keyword>
<dbReference type="SMART" id="SM00248">
    <property type="entry name" value="ANK"/>
    <property type="match status" value="11"/>
</dbReference>
<comment type="caution">
    <text evidence="5">The sequence shown here is derived from an EMBL/GenBank/DDBJ whole genome shotgun (WGS) entry which is preliminary data.</text>
</comment>
<dbReference type="GO" id="GO:0006396">
    <property type="term" value="P:RNA processing"/>
    <property type="evidence" value="ECO:0007669"/>
    <property type="project" value="TreeGrafter"/>
</dbReference>
<protein>
    <submittedName>
        <fullName evidence="5">Ankyrin repeat domain-containing protein</fullName>
    </submittedName>
</protein>
<dbReference type="GO" id="GO:0003723">
    <property type="term" value="F:RNA binding"/>
    <property type="evidence" value="ECO:0007669"/>
    <property type="project" value="TreeGrafter"/>
</dbReference>
<dbReference type="Pfam" id="PF00023">
    <property type="entry name" value="Ank"/>
    <property type="match status" value="2"/>
</dbReference>
<evidence type="ECO:0000256" key="3">
    <source>
        <dbReference type="PROSITE-ProRule" id="PRU00023"/>
    </source>
</evidence>
<dbReference type="InterPro" id="IPR002110">
    <property type="entry name" value="Ankyrin_rpt"/>
</dbReference>
<dbReference type="PANTHER" id="PTHR24141">
    <property type="entry name" value="2-5A-DEPENDENT RIBONUCLEASE"/>
    <property type="match status" value="1"/>
</dbReference>
<sequence length="1142" mass="127533">MNMNCHPPSPPNTFVTVVTSKQSTTGMSNGASIISTQDTKTVGVDLDSNQPSTSGDSTPQTAPVTSYIAAQDTQKTRTAPEIQYLKSQTTHTASNILYETEQKENENAERAIPIPNIYETINIEMTKDLPEYIQLPEVKNYQELENYAYFPKIRAQFLNDIQELKKIIPDFIEHKFDNKIDTFYKNIQTSYNGTTQHLLPLYKETTLDLRYLIVKLKRYQNEYQQYDTDSKQKDYISYVLHSCLEDIDLCPAGIHGRFRLSYFDLEASEAGLAGKIIIAKQTLLHELTNSFLFKCQQSGVDIPPDIEFHLSISMRNLVCDDLNIPPIDDPFATKKKDMPDGLIKKFRSAAQFYISRRAIIQELSNQWSNEFSTLLQQKGLSTWETNVIPFSELNPEIIEYFDNRLFQSFSSWLGKTGKEALNLWTLIDEKGTGSYSLLRHTEKLFAWVALHFRGSKDNPISEPKVTVVSSVSDTTNPNLHIGTIGGAFFWIFNDEQPLEAGQPCTYKPDNHITLELSHLTPEQFPKEPEVNYALLTQAMTQTNKAEDIASFFMNPDISKELCETMPWLIQTLSNQLTYKLAHNGNEFKTTLCQCVCDQVVNSKDNVVSPEVMSWLINTPLLELILLKLQLLEIDITPITQFLTSRHIPDFSVESIKQLLTPEDCHRLFTQACSIDQIKTASNLLLTGHCDELIHLLGITPMSVFASRGIVSGLEYLLGKSYIDANETNTLGYTPLMSAARNGCTECIIALLAKNGIQVNKRTKQHSTALQLAAKYGHLDIVMLLLAADGIDVNLQDEAGWSALTFAASEGHIKCVEVILNVVGVDVNAKNKKGCTALHLTVLQGQTECMEMLLASPKTDVNLRDNLGLTPLIIAVNNGDVIYTQKLLDANGIDVNAHDMAGYTALHYAARKDYVGCLRKLLDSTNINTNARNNFNMTPLFCAATEGNIECIKMLLNSPETDANVADIQGWTPMLIAASNWQPESIEALLTSPHIDVNMPNDLAWTPLNYAASQNVWECVEAILASPHTDVNAPNIHGCTPLNSAATNGHVESLKKILAAPSINIHTPDNTDYTPLDNATKNGHVNCTKELLDKAYPNSDHNKAVSKALGIALKYHQKNCWNLLLEYMVPVSSKQEEPDYANE</sequence>
<feature type="repeat" description="ANK" evidence="3">
    <location>
        <begin position="900"/>
        <end position="933"/>
    </location>
</feature>
<accession>A0AA90NL66</accession>
<feature type="compositionally biased region" description="Polar residues" evidence="4">
    <location>
        <begin position="47"/>
        <end position="63"/>
    </location>
</feature>
<name>A0AA90NL66_9GAMM</name>
<gene>
    <name evidence="5" type="ORF">QS748_05440</name>
</gene>
<dbReference type="GO" id="GO:0004540">
    <property type="term" value="F:RNA nuclease activity"/>
    <property type="evidence" value="ECO:0007669"/>
    <property type="project" value="TreeGrafter"/>
</dbReference>
<proteinExistence type="predicted"/>
<dbReference type="PROSITE" id="PS50297">
    <property type="entry name" value="ANK_REP_REGION"/>
    <property type="match status" value="2"/>
</dbReference>
<feature type="repeat" description="ANK" evidence="3">
    <location>
        <begin position="832"/>
        <end position="865"/>
    </location>
</feature>
<keyword evidence="6" id="KW-1185">Reference proteome</keyword>
<dbReference type="Gene3D" id="1.25.40.20">
    <property type="entry name" value="Ankyrin repeat-containing domain"/>
    <property type="match status" value="3"/>
</dbReference>
<dbReference type="AlphaFoldDB" id="A0AA90NL66"/>
<dbReference type="SUPFAM" id="SSF48403">
    <property type="entry name" value="Ankyrin repeat"/>
    <property type="match status" value="1"/>
</dbReference>
<feature type="region of interest" description="Disordered" evidence="4">
    <location>
        <begin position="38"/>
        <end position="63"/>
    </location>
</feature>
<organism evidence="5 6">
    <name type="scientific">Candidatus Endonucleibacter bathymodioli</name>
    <dbReference type="NCBI Taxonomy" id="539814"/>
    <lineage>
        <taxon>Bacteria</taxon>
        <taxon>Pseudomonadati</taxon>
        <taxon>Pseudomonadota</taxon>
        <taxon>Gammaproteobacteria</taxon>
        <taxon>Oceanospirillales</taxon>
        <taxon>Endozoicomonadaceae</taxon>
        <taxon>Candidatus Endonucleibacter</taxon>
    </lineage>
</organism>